<sequence>MSALRLVPLFALLLSACHSARPPAPDAAAPNFSAGCAHAPANAECAWIKELQWRITRNFSHGDRYRGQRCDITLNYDARRGYQVLRTEGDEPLCLQAWQTVGSTPQLPPPPPGASQQAIIAFSPDAG</sequence>
<dbReference type="Gene3D" id="3.30.1150.10">
    <property type="match status" value="1"/>
</dbReference>
<keyword evidence="1" id="KW-0732">Signal</keyword>
<organism evidence="2 3">
    <name type="scientific">Mixta gaviniae</name>
    <dbReference type="NCBI Taxonomy" id="665914"/>
    <lineage>
        <taxon>Bacteria</taxon>
        <taxon>Pseudomonadati</taxon>
        <taxon>Pseudomonadota</taxon>
        <taxon>Gammaproteobacteria</taxon>
        <taxon>Enterobacterales</taxon>
        <taxon>Erwiniaceae</taxon>
        <taxon>Mixta</taxon>
    </lineage>
</organism>
<proteinExistence type="predicted"/>
<accession>A0A2L0IDQ8</accession>
<feature type="signal peptide" evidence="1">
    <location>
        <begin position="1"/>
        <end position="20"/>
    </location>
</feature>
<dbReference type="PROSITE" id="PS51257">
    <property type="entry name" value="PROKAR_LIPOPROTEIN"/>
    <property type="match status" value="1"/>
</dbReference>
<dbReference type="AlphaFoldDB" id="A0A2L0IDQ8"/>
<evidence type="ECO:0008006" key="4">
    <source>
        <dbReference type="Google" id="ProtNLM"/>
    </source>
</evidence>
<name>A0A2L0IDQ8_9GAMM</name>
<dbReference type="KEGG" id="pgz:C2E15_05685"/>
<evidence type="ECO:0000313" key="3">
    <source>
        <dbReference type="Proteomes" id="UP000238365"/>
    </source>
</evidence>
<gene>
    <name evidence="2" type="ORF">C2E15_05685</name>
</gene>
<evidence type="ECO:0000256" key="1">
    <source>
        <dbReference type="SAM" id="SignalP"/>
    </source>
</evidence>
<keyword evidence="3" id="KW-1185">Reference proteome</keyword>
<protein>
    <recommendedName>
        <fullName evidence="4">Colicin transporter</fullName>
    </recommendedName>
</protein>
<dbReference type="Proteomes" id="UP000238365">
    <property type="component" value="Chromosome"/>
</dbReference>
<feature type="chain" id="PRO_5014649275" description="Colicin transporter" evidence="1">
    <location>
        <begin position="21"/>
        <end position="127"/>
    </location>
</feature>
<reference evidence="2 3" key="1">
    <citation type="submission" date="2018-01" db="EMBL/GenBank/DDBJ databases">
        <title>Complete and assembled Genome of Pantoea gaviniae DSM22758T.</title>
        <authorList>
            <person name="Stevens M.J.A."/>
            <person name="Zurfluh K."/>
            <person name="Stephan R."/>
        </authorList>
    </citation>
    <scope>NUCLEOTIDE SEQUENCE [LARGE SCALE GENOMIC DNA]</scope>
    <source>
        <strain evidence="2 3">DSM 22758</strain>
    </source>
</reference>
<dbReference type="EMBL" id="CP026377">
    <property type="protein sequence ID" value="AUX92619.1"/>
    <property type="molecule type" value="Genomic_DNA"/>
</dbReference>
<dbReference type="SUPFAM" id="SSF74653">
    <property type="entry name" value="TolA/TonB C-terminal domain"/>
    <property type="match status" value="1"/>
</dbReference>
<dbReference type="RefSeq" id="WP_104956507.1">
    <property type="nucleotide sequence ID" value="NZ_CP026377.1"/>
</dbReference>
<evidence type="ECO:0000313" key="2">
    <source>
        <dbReference type="EMBL" id="AUX92619.1"/>
    </source>
</evidence>